<gene>
    <name evidence="3" type="ORF">SANT12839_062900</name>
    <name evidence="2" type="ORF">SSPO_037720</name>
</gene>
<sequence>MLHQRQMHTHEVVAQLGPLGGAFRQLAQLEEHRPRAAPVMWIVLLMHLFVLIHVVRPLWSVSCRLRVRGMRPGRRVRDGRGTHSPR</sequence>
<keyword evidence="4" id="KW-1185">Reference proteome</keyword>
<keyword evidence="1" id="KW-0812">Transmembrane</keyword>
<evidence type="ECO:0000313" key="2">
    <source>
        <dbReference type="EMBL" id="BBJ41054.1"/>
    </source>
</evidence>
<evidence type="ECO:0000313" key="5">
    <source>
        <dbReference type="Proteomes" id="UP000463951"/>
    </source>
</evidence>
<evidence type="ECO:0000313" key="4">
    <source>
        <dbReference type="Proteomes" id="UP000299290"/>
    </source>
</evidence>
<evidence type="ECO:0000256" key="1">
    <source>
        <dbReference type="SAM" id="Phobius"/>
    </source>
</evidence>
<name>A0A4D4KFP3_9ACTN</name>
<dbReference type="EMBL" id="AP019620">
    <property type="protein sequence ID" value="BBJ41054.1"/>
    <property type="molecule type" value="Genomic_DNA"/>
</dbReference>
<protein>
    <submittedName>
        <fullName evidence="3">Uncharacterized protein</fullName>
    </submittedName>
</protein>
<keyword evidence="1" id="KW-1133">Transmembrane helix</keyword>
<dbReference type="Proteomes" id="UP000463951">
    <property type="component" value="Chromosome"/>
</dbReference>
<accession>A0A4D4KFP3</accession>
<dbReference type="EMBL" id="BJHV01000001">
    <property type="protein sequence ID" value="GDY45408.1"/>
    <property type="molecule type" value="Genomic_DNA"/>
</dbReference>
<evidence type="ECO:0000313" key="3">
    <source>
        <dbReference type="EMBL" id="GDY45408.1"/>
    </source>
</evidence>
<proteinExistence type="predicted"/>
<reference evidence="4 5" key="1">
    <citation type="journal article" date="2020" name="Int. J. Syst. Evol. Microbiol.">
        <title>Reclassification of Streptomyces castelarensis and Streptomyces sporoclivatus as later heterotypic synonyms of Streptomyces antimycoticus.</title>
        <authorList>
            <person name="Komaki H."/>
            <person name="Tamura T."/>
        </authorList>
    </citation>
    <scope>NUCLEOTIDE SEQUENCE [LARGE SCALE GENOMIC DNA]</scope>
    <source>
        <strain evidence="2 5">NBRC 100767</strain>
        <strain evidence="3 4">NBRC 12839</strain>
    </source>
</reference>
<keyword evidence="1" id="KW-0472">Membrane</keyword>
<organism evidence="3 4">
    <name type="scientific">Streptomyces antimycoticus</name>
    <dbReference type="NCBI Taxonomy" id="68175"/>
    <lineage>
        <taxon>Bacteria</taxon>
        <taxon>Bacillati</taxon>
        <taxon>Actinomycetota</taxon>
        <taxon>Actinomycetes</taxon>
        <taxon>Kitasatosporales</taxon>
        <taxon>Streptomycetaceae</taxon>
        <taxon>Streptomyces</taxon>
        <taxon>Streptomyces violaceusniger group</taxon>
    </lineage>
</organism>
<dbReference type="AlphaFoldDB" id="A0A4D4KFP3"/>
<dbReference type="Proteomes" id="UP000299290">
    <property type="component" value="Unassembled WGS sequence"/>
</dbReference>
<feature type="transmembrane region" description="Helical" evidence="1">
    <location>
        <begin position="39"/>
        <end position="59"/>
    </location>
</feature>